<dbReference type="AlphaFoldDB" id="A0A4R1L395"/>
<sequence length="316" mass="34747">MPKHTSKTAGTKPSLAELRIDLAGKIVAHTPSAGETATTVPGLTLFRQTAPTACYLASVEPSVTIFVQGRKQINIGGVEYHCDETSFLIACIDLPIQSQIIEASAAAPQLSMRLRLDMQIVREVVSREDLPQGKSSADRRGLAVGQSTAALLGASTRLIDLLDTPEDIPFLGHLIEREIIYRILRTAQGERLRVIATAGNLSHRTAKAIAWLSANYARPLRMEELAEIARMGVSTLHHQFRALTAMSPLQFQKQLRLRAARERMLRDGLDATSAAYEVGYESVSQFNREYSRFFGQPPMRDIKAIRNGNIVTIDAA</sequence>
<reference evidence="4 5" key="1">
    <citation type="submission" date="2019-03" db="EMBL/GenBank/DDBJ databases">
        <title>Genomic Encyclopedia of Type Strains, Phase IV (KMG-IV): sequencing the most valuable type-strain genomes for metagenomic binning, comparative biology and taxonomic classification.</title>
        <authorList>
            <person name="Goeker M."/>
        </authorList>
    </citation>
    <scope>NUCLEOTIDE SEQUENCE [LARGE SCALE GENOMIC DNA]</scope>
    <source>
        <strain evidence="4 5">DSM 103428</strain>
    </source>
</reference>
<proteinExistence type="predicted"/>
<evidence type="ECO:0000313" key="5">
    <source>
        <dbReference type="Proteomes" id="UP000295210"/>
    </source>
</evidence>
<dbReference type="EMBL" id="SMGK01000003">
    <property type="protein sequence ID" value="TCK72495.1"/>
    <property type="molecule type" value="Genomic_DNA"/>
</dbReference>
<dbReference type="OrthoDB" id="34150at2"/>
<dbReference type="InterPro" id="IPR009057">
    <property type="entry name" value="Homeodomain-like_sf"/>
</dbReference>
<comment type="caution">
    <text evidence="4">The sequence shown here is derived from an EMBL/GenBank/DDBJ whole genome shotgun (WGS) entry which is preliminary data.</text>
</comment>
<evidence type="ECO:0000256" key="2">
    <source>
        <dbReference type="ARBA" id="ARBA00023163"/>
    </source>
</evidence>
<dbReference type="Pfam" id="PF12833">
    <property type="entry name" value="HTH_18"/>
    <property type="match status" value="1"/>
</dbReference>
<evidence type="ECO:0000256" key="1">
    <source>
        <dbReference type="ARBA" id="ARBA00023015"/>
    </source>
</evidence>
<dbReference type="Proteomes" id="UP000295210">
    <property type="component" value="Unassembled WGS sequence"/>
</dbReference>
<keyword evidence="1" id="KW-0805">Transcription regulation</keyword>
<dbReference type="PROSITE" id="PS01124">
    <property type="entry name" value="HTH_ARAC_FAMILY_2"/>
    <property type="match status" value="1"/>
</dbReference>
<dbReference type="GO" id="GO:0003700">
    <property type="term" value="F:DNA-binding transcription factor activity"/>
    <property type="evidence" value="ECO:0007669"/>
    <property type="project" value="InterPro"/>
</dbReference>
<accession>A0A4R1L395</accession>
<protein>
    <submittedName>
        <fullName evidence="4">AraC-like DNA-binding protein</fullName>
    </submittedName>
</protein>
<dbReference type="SUPFAM" id="SSF46689">
    <property type="entry name" value="Homeodomain-like"/>
    <property type="match status" value="2"/>
</dbReference>
<dbReference type="PANTHER" id="PTHR43436:SF1">
    <property type="entry name" value="TRANSCRIPTIONAL REGULATORY PROTEIN"/>
    <property type="match status" value="1"/>
</dbReference>
<keyword evidence="4" id="KW-0238">DNA-binding</keyword>
<feature type="domain" description="HTH araC/xylS-type" evidence="3">
    <location>
        <begin position="206"/>
        <end position="304"/>
    </location>
</feature>
<evidence type="ECO:0000259" key="3">
    <source>
        <dbReference type="PROSITE" id="PS01124"/>
    </source>
</evidence>
<dbReference type="PANTHER" id="PTHR43436">
    <property type="entry name" value="ARAC-FAMILY TRANSCRIPTIONAL REGULATOR"/>
    <property type="match status" value="1"/>
</dbReference>
<dbReference type="InterPro" id="IPR018060">
    <property type="entry name" value="HTH_AraC"/>
</dbReference>
<organism evidence="4 5">
    <name type="scientific">Acidipila rosea</name>
    <dbReference type="NCBI Taxonomy" id="768535"/>
    <lineage>
        <taxon>Bacteria</taxon>
        <taxon>Pseudomonadati</taxon>
        <taxon>Acidobacteriota</taxon>
        <taxon>Terriglobia</taxon>
        <taxon>Terriglobales</taxon>
        <taxon>Acidobacteriaceae</taxon>
        <taxon>Acidipila</taxon>
    </lineage>
</organism>
<dbReference type="Pfam" id="PF06719">
    <property type="entry name" value="AraC_N"/>
    <property type="match status" value="1"/>
</dbReference>
<keyword evidence="2" id="KW-0804">Transcription</keyword>
<evidence type="ECO:0000313" key="4">
    <source>
        <dbReference type="EMBL" id="TCK72495.1"/>
    </source>
</evidence>
<gene>
    <name evidence="4" type="ORF">C7378_2077</name>
</gene>
<dbReference type="SMART" id="SM00342">
    <property type="entry name" value="HTH_ARAC"/>
    <property type="match status" value="1"/>
</dbReference>
<dbReference type="GO" id="GO:0043565">
    <property type="term" value="F:sequence-specific DNA binding"/>
    <property type="evidence" value="ECO:0007669"/>
    <property type="project" value="InterPro"/>
</dbReference>
<keyword evidence="5" id="KW-1185">Reference proteome</keyword>
<name>A0A4R1L395_9BACT</name>
<dbReference type="InterPro" id="IPR009594">
    <property type="entry name" value="Tscrpt_reg_HTH_AraC_N"/>
</dbReference>
<dbReference type="Gene3D" id="1.10.10.60">
    <property type="entry name" value="Homeodomain-like"/>
    <property type="match status" value="1"/>
</dbReference>